<dbReference type="GeneID" id="30195490"/>
<reference evidence="2 3" key="1">
    <citation type="submission" date="2016-06" db="EMBL/GenBank/DDBJ databases">
        <title>Evolution of pathogenesis and genome organization in the Tremellales.</title>
        <authorList>
            <person name="Cuomo C."/>
            <person name="Litvintseva A."/>
            <person name="Heitman J."/>
            <person name="Chen Y."/>
            <person name="Sun S."/>
            <person name="Springer D."/>
            <person name="Dromer F."/>
            <person name="Young S."/>
            <person name="Zeng Q."/>
            <person name="Chapman S."/>
            <person name="Gujja S."/>
            <person name="Saif S."/>
            <person name="Birren B."/>
        </authorList>
    </citation>
    <scope>NUCLEOTIDE SEQUENCE [LARGE SCALE GENOMIC DNA]</scope>
    <source>
        <strain evidence="2 3">CBS 7118</strain>
    </source>
</reference>
<dbReference type="OrthoDB" id="10301774at2759"/>
<dbReference type="AlphaFoldDB" id="A0A1E3INS1"/>
<dbReference type="Proteomes" id="UP000094819">
    <property type="component" value="Unassembled WGS sequence"/>
</dbReference>
<sequence>MPTFHLFSKETKSDDAPGDSGGHCPAPAPASHPLTRTFAGTIYHKGYSEGAAHTHRSTLATTPTPFDRLAAFASDHPLLTATMVLSVAGLGLAAKPAVFRRGHISTKPQTPGLARLFSSPQGAPSLPAAARFRDLHIREPPPTVPAVVKVLENAQHDLGETQAKDRKETRETEEAREARIAEVESRLEREGALEGAKTRGVTDISPDKSLHEAAEEYLGKTTGGILDHMNKMVSADDFVFPIERNTSTSINIHRGDSGILYANKSFTIISPHYHNITDASSKARKNGQTHVGFYGLVRVYTPIPEQDISLQTRNGTTFKAHLLYSTSAERSLVRISLDGYCLATHSAHLGDYPKLGHAVIGRLPDVSRECLKVQPGEQAGIDAAYERHFDQLQERLVSSAKLRFEGKEKKRKESGEEVELFTFPDVSTQPHPTYIARGDSGILYDKTRAIEIIRPDDDDKFVYRSTDGPIFVPGLVKVYKRVPDERPSTKEIQSGKTFKVRLRYEDVHRINGPSYIAIDGHVLALMEDNEQFVVERCSGFLTDREKDILEIKPGEVEELEAVCRNYLDENAWSIEDWEEEVYDDIRAERASEILAKETKAAPTFFTTQGYVFPSVTPRTTPVPAIPKGTSGIRYDSNKAFEIIHRYNPDSLRTHDFGFGPSFEDGIVVVYNKWNSGDAIERLEQGVMLKARLRYDHDSLDSPSYIAVDGFVFSTRRDASSNDLAIERCEEVIPEETRLALNPNAEERAAMSEIRENVIQKQKTEIESSTAKEERDFKAREAKMLSNLKFPTTPLMPASHITKSPAGIRYTKNTAAVIISPTWDLLPCHQKGYVTDTEYVVPALVVVVPPPANIHVDFIDQLEKGVLVKTVVQYKNDVAVRIAMDGCFFSLRFAGGDDVLHQFLGGLGSDVAELLEIQEWERPQIDKSIKEYYERLNEVDDPISFDSDDALPSPTFSTSSTNTSLAIPPPLGNVSSLKEWDFTSATLVNGRPAWVAKAYEERPEVFVGSAPSISEDELMDVIFDRNGHGLEFFIERSVEEGGWTLDTPPFGLKDAENEWMEERGVGIGLKGWERYHRWIVRVRGAAIATHGAAFNGETRSFTCAVRNNFIQAKALYLPGGGDIGLKLGKSGEYTIHQDPQARV</sequence>
<protein>
    <submittedName>
        <fullName evidence="2">Uncharacterized protein</fullName>
    </submittedName>
</protein>
<feature type="region of interest" description="Disordered" evidence="1">
    <location>
        <begin position="1"/>
        <end position="31"/>
    </location>
</feature>
<feature type="compositionally biased region" description="Low complexity" evidence="1">
    <location>
        <begin position="951"/>
        <end position="963"/>
    </location>
</feature>
<evidence type="ECO:0000313" key="2">
    <source>
        <dbReference type="EMBL" id="ODN90260.1"/>
    </source>
</evidence>
<evidence type="ECO:0000256" key="1">
    <source>
        <dbReference type="SAM" id="MobiDB-lite"/>
    </source>
</evidence>
<evidence type="ECO:0000313" key="3">
    <source>
        <dbReference type="Proteomes" id="UP000094819"/>
    </source>
</evidence>
<gene>
    <name evidence="2" type="ORF">L198_06278</name>
</gene>
<name>A0A1E3INS1_9TREE</name>
<comment type="caution">
    <text evidence="2">The sequence shown here is derived from an EMBL/GenBank/DDBJ whole genome shotgun (WGS) entry which is preliminary data.</text>
</comment>
<dbReference type="RefSeq" id="XP_019029782.1">
    <property type="nucleotide sequence ID" value="XM_019178344.1"/>
</dbReference>
<dbReference type="EMBL" id="AWGH01000021">
    <property type="protein sequence ID" value="ODN90260.1"/>
    <property type="molecule type" value="Genomic_DNA"/>
</dbReference>
<organism evidence="2 3">
    <name type="scientific">Cryptococcus wingfieldii CBS 7118</name>
    <dbReference type="NCBI Taxonomy" id="1295528"/>
    <lineage>
        <taxon>Eukaryota</taxon>
        <taxon>Fungi</taxon>
        <taxon>Dikarya</taxon>
        <taxon>Basidiomycota</taxon>
        <taxon>Agaricomycotina</taxon>
        <taxon>Tremellomycetes</taxon>
        <taxon>Tremellales</taxon>
        <taxon>Cryptococcaceae</taxon>
        <taxon>Cryptococcus</taxon>
    </lineage>
</organism>
<keyword evidence="3" id="KW-1185">Reference proteome</keyword>
<proteinExistence type="predicted"/>
<feature type="region of interest" description="Disordered" evidence="1">
    <location>
        <begin position="943"/>
        <end position="963"/>
    </location>
</feature>
<accession>A0A1E3INS1</accession>